<sequence length="132" mass="14867">MASLVRCFRAAWRPRGLLPWSSLEQRCQAFASTPGRDGHPEAESFLEALRVSEEARVMGLQLKSKDQHEANVQTRNHHYNRGLQGHDGPNIHGVHLPYEAHVKYKRGSRGTWGSSRRSAGRLKYGLKLLGPT</sequence>
<gene>
    <name evidence="1" type="ORF">PGLA1383_LOCUS24557</name>
</gene>
<dbReference type="EMBL" id="CAJNNV010019483">
    <property type="protein sequence ID" value="CAE8606575.1"/>
    <property type="molecule type" value="Genomic_DNA"/>
</dbReference>
<proteinExistence type="predicted"/>
<reference evidence="1" key="1">
    <citation type="submission" date="2021-02" db="EMBL/GenBank/DDBJ databases">
        <authorList>
            <person name="Dougan E. K."/>
            <person name="Rhodes N."/>
            <person name="Thang M."/>
            <person name="Chan C."/>
        </authorList>
    </citation>
    <scope>NUCLEOTIDE SEQUENCE</scope>
</reference>
<dbReference type="Proteomes" id="UP000654075">
    <property type="component" value="Unassembled WGS sequence"/>
</dbReference>
<comment type="caution">
    <text evidence="1">The sequence shown here is derived from an EMBL/GenBank/DDBJ whole genome shotgun (WGS) entry which is preliminary data.</text>
</comment>
<evidence type="ECO:0000313" key="2">
    <source>
        <dbReference type="Proteomes" id="UP000654075"/>
    </source>
</evidence>
<accession>A0A813F0C9</accession>
<keyword evidence="2" id="KW-1185">Reference proteome</keyword>
<protein>
    <submittedName>
        <fullName evidence="1">Uncharacterized protein</fullName>
    </submittedName>
</protein>
<evidence type="ECO:0000313" key="1">
    <source>
        <dbReference type="EMBL" id="CAE8606575.1"/>
    </source>
</evidence>
<name>A0A813F0C9_POLGL</name>
<organism evidence="1 2">
    <name type="scientific">Polarella glacialis</name>
    <name type="common">Dinoflagellate</name>
    <dbReference type="NCBI Taxonomy" id="89957"/>
    <lineage>
        <taxon>Eukaryota</taxon>
        <taxon>Sar</taxon>
        <taxon>Alveolata</taxon>
        <taxon>Dinophyceae</taxon>
        <taxon>Suessiales</taxon>
        <taxon>Suessiaceae</taxon>
        <taxon>Polarella</taxon>
    </lineage>
</organism>
<dbReference type="AlphaFoldDB" id="A0A813F0C9"/>